<accession>A0A7C1RQ45</accession>
<dbReference type="PANTHER" id="PTHR31209">
    <property type="entry name" value="COFACTOR-INDEPENDENT PHOSPHOGLYCERATE MUTASE"/>
    <property type="match status" value="1"/>
</dbReference>
<reference evidence="1" key="1">
    <citation type="journal article" date="2020" name="mSystems">
        <title>Genome- and Community-Level Interaction Insights into Carbon Utilization and Element Cycling Functions of Hydrothermarchaeota in Hydrothermal Sediment.</title>
        <authorList>
            <person name="Zhou Z."/>
            <person name="Liu Y."/>
            <person name="Xu W."/>
            <person name="Pan J."/>
            <person name="Luo Z.H."/>
            <person name="Li M."/>
        </authorList>
    </citation>
    <scope>NUCLEOTIDE SEQUENCE [LARGE SCALE GENOMIC DNA]</scope>
    <source>
        <strain evidence="1">HyVt-329</strain>
    </source>
</reference>
<dbReference type="Pfam" id="PF10143">
    <property type="entry name" value="PhosphMutase"/>
    <property type="match status" value="1"/>
</dbReference>
<proteinExistence type="predicted"/>
<dbReference type="Gene3D" id="3.30.70.2130">
    <property type="entry name" value="Metalloenzyme domain"/>
    <property type="match status" value="1"/>
</dbReference>
<dbReference type="EMBL" id="DRFT01000122">
    <property type="protein sequence ID" value="HDZ49926.1"/>
    <property type="molecule type" value="Genomic_DNA"/>
</dbReference>
<dbReference type="Proteomes" id="UP000885667">
    <property type="component" value="Unassembled WGS sequence"/>
</dbReference>
<comment type="caution">
    <text evidence="1">The sequence shown here is derived from an EMBL/GenBank/DDBJ whole genome shotgun (WGS) entry which is preliminary data.</text>
</comment>
<dbReference type="GO" id="GO:0004619">
    <property type="term" value="F:phosphoglycerate mutase activity"/>
    <property type="evidence" value="ECO:0007669"/>
    <property type="project" value="UniProtKB-EC"/>
</dbReference>
<name>A0A7C1RQ45_UNCAE</name>
<organism evidence="1">
    <name type="scientific">Aerophobetes bacterium</name>
    <dbReference type="NCBI Taxonomy" id="2030807"/>
    <lineage>
        <taxon>Bacteria</taxon>
        <taxon>Candidatus Aerophobota</taxon>
    </lineage>
</organism>
<feature type="non-terminal residue" evidence="1">
    <location>
        <position position="176"/>
    </location>
</feature>
<dbReference type="AlphaFoldDB" id="A0A7C1RQ45"/>
<gene>
    <name evidence="1" type="ORF">ENH69_01745</name>
</gene>
<dbReference type="GO" id="GO:0046872">
    <property type="term" value="F:metal ion binding"/>
    <property type="evidence" value="ECO:0007669"/>
    <property type="project" value="InterPro"/>
</dbReference>
<evidence type="ECO:0000313" key="1">
    <source>
        <dbReference type="EMBL" id="HDZ49926.1"/>
    </source>
</evidence>
<dbReference type="SUPFAM" id="SSF53649">
    <property type="entry name" value="Alkaline phosphatase-like"/>
    <property type="match status" value="1"/>
</dbReference>
<dbReference type="InterPro" id="IPR004456">
    <property type="entry name" value="Pglycerate_mutase_ApgM"/>
</dbReference>
<dbReference type="InterPro" id="IPR042253">
    <property type="entry name" value="Pglycerate_mutase_ApgM_sf"/>
</dbReference>
<protein>
    <submittedName>
        <fullName evidence="1">Phosphoglycerate mutase</fullName>
    </submittedName>
</protein>
<dbReference type="PANTHER" id="PTHR31209:SF4">
    <property type="entry name" value="2,3-BISPHOSPHOGLYCERATE-INDEPENDENT PHOSPHOGLYCERATE MUTASE"/>
    <property type="match status" value="1"/>
</dbReference>
<sequence length="176" mass="19051">MKYILFLADGMADYPLDELGQRTPLQVADTPNMDELVRKGGCGRLITIPQGMPTGSAVANLSILGYNPRVYFQGRGVLEAASMGVKLGPEDVAFRCNTICVEDSRIKNHSAGHIATEEARELIKTIKDKLGSKDIVLYPGVSYRHLLVLRGGKFSASVECTPPHDASGVPVREVLP</sequence>
<dbReference type="GO" id="GO:0006096">
    <property type="term" value="P:glycolytic process"/>
    <property type="evidence" value="ECO:0007669"/>
    <property type="project" value="UniProtKB-KW"/>
</dbReference>
<dbReference type="InterPro" id="IPR017850">
    <property type="entry name" value="Alkaline_phosphatase_core_sf"/>
</dbReference>